<dbReference type="EMBL" id="BMES01000001">
    <property type="protein sequence ID" value="GGH17159.1"/>
    <property type="molecule type" value="Genomic_DNA"/>
</dbReference>
<keyword evidence="5 8" id="KW-1133">Transmembrane helix</keyword>
<evidence type="ECO:0000313" key="11">
    <source>
        <dbReference type="Proteomes" id="UP000603912"/>
    </source>
</evidence>
<feature type="transmembrane region" description="Helical" evidence="8">
    <location>
        <begin position="62"/>
        <end position="81"/>
    </location>
</feature>
<dbReference type="GO" id="GO:0009242">
    <property type="term" value="P:colanic acid biosynthetic process"/>
    <property type="evidence" value="ECO:0007669"/>
    <property type="project" value="TreeGrafter"/>
</dbReference>
<reference evidence="10" key="2">
    <citation type="submission" date="2020-09" db="EMBL/GenBank/DDBJ databases">
        <authorList>
            <person name="Sun Q."/>
            <person name="Zhou Y."/>
        </authorList>
    </citation>
    <scope>NUCLEOTIDE SEQUENCE</scope>
    <source>
        <strain evidence="10">CGMCC 1.12214</strain>
    </source>
</reference>
<name>A0A917I5N2_9HYPH</name>
<gene>
    <name evidence="10" type="ORF">GCM10007036_18400</name>
</gene>
<dbReference type="GO" id="GO:0016020">
    <property type="term" value="C:membrane"/>
    <property type="evidence" value="ECO:0007669"/>
    <property type="project" value="UniProtKB-SubCell"/>
</dbReference>
<dbReference type="NCBIfam" id="TIGR03025">
    <property type="entry name" value="EPS_sugtrans"/>
    <property type="match status" value="1"/>
</dbReference>
<feature type="transmembrane region" description="Helical" evidence="8">
    <location>
        <begin position="101"/>
        <end position="121"/>
    </location>
</feature>
<keyword evidence="3" id="KW-0808">Transferase</keyword>
<dbReference type="Proteomes" id="UP000603912">
    <property type="component" value="Unassembled WGS sequence"/>
</dbReference>
<dbReference type="GO" id="GO:0000271">
    <property type="term" value="P:polysaccharide biosynthetic process"/>
    <property type="evidence" value="ECO:0007669"/>
    <property type="project" value="UniProtKB-KW"/>
</dbReference>
<reference evidence="10" key="1">
    <citation type="journal article" date="2014" name="Int. J. Syst. Evol. Microbiol.">
        <title>Complete genome sequence of Corynebacterium casei LMG S-19264T (=DSM 44701T), isolated from a smear-ripened cheese.</title>
        <authorList>
            <consortium name="US DOE Joint Genome Institute (JGI-PGF)"/>
            <person name="Walter F."/>
            <person name="Albersmeier A."/>
            <person name="Kalinowski J."/>
            <person name="Ruckert C."/>
        </authorList>
    </citation>
    <scope>NUCLEOTIDE SEQUENCE</scope>
    <source>
        <strain evidence="10">CGMCC 1.12214</strain>
    </source>
</reference>
<evidence type="ECO:0000256" key="2">
    <source>
        <dbReference type="ARBA" id="ARBA00006464"/>
    </source>
</evidence>
<dbReference type="InterPro" id="IPR017473">
    <property type="entry name" value="Undecaprenyl-P_gluc_Ptfrase"/>
</dbReference>
<evidence type="ECO:0000256" key="3">
    <source>
        <dbReference type="ARBA" id="ARBA00022679"/>
    </source>
</evidence>
<evidence type="ECO:0000256" key="1">
    <source>
        <dbReference type="ARBA" id="ARBA00004141"/>
    </source>
</evidence>
<evidence type="ECO:0000313" key="10">
    <source>
        <dbReference type="EMBL" id="GGH17159.1"/>
    </source>
</evidence>
<dbReference type="InterPro" id="IPR003362">
    <property type="entry name" value="Bact_transf"/>
</dbReference>
<feature type="transmembrane region" description="Helical" evidence="8">
    <location>
        <begin position="27"/>
        <end position="50"/>
    </location>
</feature>
<protein>
    <submittedName>
        <fullName evidence="10">Undecaprenyl-phosphate glucose phosphotransferase</fullName>
    </submittedName>
</protein>
<feature type="transmembrane region" description="Helical" evidence="8">
    <location>
        <begin position="127"/>
        <end position="147"/>
    </location>
</feature>
<dbReference type="GO" id="GO:0089702">
    <property type="term" value="F:undecaprenyl-phosphate glucose phosphotransferase activity"/>
    <property type="evidence" value="ECO:0007669"/>
    <property type="project" value="TreeGrafter"/>
</dbReference>
<dbReference type="AlphaFoldDB" id="A0A917I5N2"/>
<evidence type="ECO:0000256" key="5">
    <source>
        <dbReference type="ARBA" id="ARBA00022989"/>
    </source>
</evidence>
<accession>A0A917I5N2</accession>
<keyword evidence="4 8" id="KW-0812">Transmembrane</keyword>
<dbReference type="PANTHER" id="PTHR30576">
    <property type="entry name" value="COLANIC BIOSYNTHESIS UDP-GLUCOSE LIPID CARRIER TRANSFERASE"/>
    <property type="match status" value="1"/>
</dbReference>
<evidence type="ECO:0000256" key="6">
    <source>
        <dbReference type="ARBA" id="ARBA00023136"/>
    </source>
</evidence>
<comment type="caution">
    <text evidence="10">The sequence shown here is derived from an EMBL/GenBank/DDBJ whole genome shotgun (WGS) entry which is preliminary data.</text>
</comment>
<evidence type="ECO:0000256" key="4">
    <source>
        <dbReference type="ARBA" id="ARBA00022692"/>
    </source>
</evidence>
<evidence type="ECO:0000259" key="9">
    <source>
        <dbReference type="Pfam" id="PF02397"/>
    </source>
</evidence>
<keyword evidence="7" id="KW-0270">Exopolysaccharide synthesis</keyword>
<comment type="similarity">
    <text evidence="2">Belongs to the bacterial sugar transferase family.</text>
</comment>
<keyword evidence="6 8" id="KW-0472">Membrane</keyword>
<proteinExistence type="inferred from homology"/>
<dbReference type="NCBIfam" id="TIGR03023">
    <property type="entry name" value="WcaJ_sugtrans"/>
    <property type="match status" value="1"/>
</dbReference>
<evidence type="ECO:0000256" key="8">
    <source>
        <dbReference type="SAM" id="Phobius"/>
    </source>
</evidence>
<dbReference type="PANTHER" id="PTHR30576:SF21">
    <property type="entry name" value="UDP-GLUCOSE:UNDECAPRENYL-PHOSPHATE GLUCOSE-1-PHOSPHATE TRANSFERASE"/>
    <property type="match status" value="1"/>
</dbReference>
<feature type="domain" description="Bacterial sugar transferase" evidence="9">
    <location>
        <begin position="289"/>
        <end position="471"/>
    </location>
</feature>
<dbReference type="Pfam" id="PF02397">
    <property type="entry name" value="Bac_transf"/>
    <property type="match status" value="1"/>
</dbReference>
<evidence type="ECO:0000256" key="7">
    <source>
        <dbReference type="ARBA" id="ARBA00023169"/>
    </source>
</evidence>
<sequence>MDAKPIAGPDLTPMANRWVAPVSFNNVGIVVFAVDMLLIALVGVACSAAYQEATYGVVADLSRYVGVALVVCTIYGGAAHLRSLYEPLSIIKERRDGAKVAAIWTSVWLFLTVVAFVLKIGDVFSRGAVLSFALAGGASLIIARAVWRRLIRNALASGSFKARRVALISFGAANGRNVLKHMSRHGVHPVQRLALTSGPAGDSWQVALHNFCNDLRGSDAEEIYVACGWAEAAQVVSSLEIFRALPLPVRLVADGDFADFMSRPVRHMDSVVAVEMQRAPLGLIEQGAKRGLDIAVASVAIALLSPIFLLLALAIKVESSGPVLFRQQRQGFNGRTFRILKFRSMRVQEDGATVRQAQKNDRRVTKVGRFIRKTSLDELPQLLNVLLGNMSLVGPRPHAVAHDNYYDGVIADYALRRHVKPGLSGWAQVNGCRGETPTIESMAERVSHDLWYIDNWSLWLDIKILALTLRELKGSKRAY</sequence>
<feature type="transmembrane region" description="Helical" evidence="8">
    <location>
        <begin position="294"/>
        <end position="315"/>
    </location>
</feature>
<comment type="subcellular location">
    <subcellularLocation>
        <location evidence="1">Membrane</location>
        <topology evidence="1">Multi-pass membrane protein</topology>
    </subcellularLocation>
</comment>
<keyword evidence="11" id="KW-1185">Reference proteome</keyword>
<dbReference type="InterPro" id="IPR017475">
    <property type="entry name" value="EPS_sugar_tfrase"/>
</dbReference>
<organism evidence="10 11">
    <name type="scientific">Alsobacter metallidurans</name>
    <dbReference type="NCBI Taxonomy" id="340221"/>
    <lineage>
        <taxon>Bacteria</taxon>
        <taxon>Pseudomonadati</taxon>
        <taxon>Pseudomonadota</taxon>
        <taxon>Alphaproteobacteria</taxon>
        <taxon>Hyphomicrobiales</taxon>
        <taxon>Alsobacteraceae</taxon>
        <taxon>Alsobacter</taxon>
    </lineage>
</organism>
<dbReference type="Pfam" id="PF13727">
    <property type="entry name" value="CoA_binding_3"/>
    <property type="match status" value="1"/>
</dbReference>